<organism evidence="1 2">
    <name type="scientific">Armillaria borealis</name>
    <dbReference type="NCBI Taxonomy" id="47425"/>
    <lineage>
        <taxon>Eukaryota</taxon>
        <taxon>Fungi</taxon>
        <taxon>Dikarya</taxon>
        <taxon>Basidiomycota</taxon>
        <taxon>Agaricomycotina</taxon>
        <taxon>Agaricomycetes</taxon>
        <taxon>Agaricomycetidae</taxon>
        <taxon>Agaricales</taxon>
        <taxon>Marasmiineae</taxon>
        <taxon>Physalacriaceae</taxon>
        <taxon>Armillaria</taxon>
    </lineage>
</organism>
<evidence type="ECO:0000313" key="2">
    <source>
        <dbReference type="Proteomes" id="UP001175226"/>
    </source>
</evidence>
<reference evidence="1" key="1">
    <citation type="submission" date="2023-06" db="EMBL/GenBank/DDBJ databases">
        <authorList>
            <consortium name="Lawrence Berkeley National Laboratory"/>
            <person name="Ahrendt S."/>
            <person name="Sahu N."/>
            <person name="Indic B."/>
            <person name="Wong-Bajracharya J."/>
            <person name="Merenyi Z."/>
            <person name="Ke H.-M."/>
            <person name="Monk M."/>
            <person name="Kocsube S."/>
            <person name="Drula E."/>
            <person name="Lipzen A."/>
            <person name="Balint B."/>
            <person name="Henrissat B."/>
            <person name="Andreopoulos B."/>
            <person name="Martin F.M."/>
            <person name="Harder C.B."/>
            <person name="Rigling D."/>
            <person name="Ford K.L."/>
            <person name="Foster G.D."/>
            <person name="Pangilinan J."/>
            <person name="Papanicolaou A."/>
            <person name="Barry K."/>
            <person name="LaButti K."/>
            <person name="Viragh M."/>
            <person name="Koriabine M."/>
            <person name="Yan M."/>
            <person name="Riley R."/>
            <person name="Champramary S."/>
            <person name="Plett K.L."/>
            <person name="Tsai I.J."/>
            <person name="Slot J."/>
            <person name="Sipos G."/>
            <person name="Plett J."/>
            <person name="Nagy L.G."/>
            <person name="Grigoriev I.V."/>
        </authorList>
    </citation>
    <scope>NUCLEOTIDE SEQUENCE</scope>
    <source>
        <strain evidence="1">FPL87.14</strain>
    </source>
</reference>
<dbReference type="Gene3D" id="3.80.10.10">
    <property type="entry name" value="Ribonuclease Inhibitor"/>
    <property type="match status" value="1"/>
</dbReference>
<dbReference type="Gene3D" id="1.20.1280.50">
    <property type="match status" value="1"/>
</dbReference>
<dbReference type="Proteomes" id="UP001175226">
    <property type="component" value="Unassembled WGS sequence"/>
</dbReference>
<accession>A0AA39JHG6</accession>
<dbReference type="EMBL" id="JAUEPT010000027">
    <property type="protein sequence ID" value="KAK0442227.1"/>
    <property type="molecule type" value="Genomic_DNA"/>
</dbReference>
<dbReference type="InterPro" id="IPR032675">
    <property type="entry name" value="LRR_dom_sf"/>
</dbReference>
<gene>
    <name evidence="1" type="ORF">EV421DRAFT_2036029</name>
</gene>
<dbReference type="AlphaFoldDB" id="A0AA39JHG6"/>
<evidence type="ECO:0008006" key="3">
    <source>
        <dbReference type="Google" id="ProtNLM"/>
    </source>
</evidence>
<protein>
    <recommendedName>
        <fullName evidence="3">F-box domain-containing protein</fullName>
    </recommendedName>
</protein>
<sequence length="500" mass="57263">MDFISGEMKMQRTRTIGDGNSENTTELSIHSMQAISIEPEADAYPHIDSLPPEILSEIFLLALPSSYNILDPMREGPWLLGRVCHRWRDISRAYPALWSSFVLVDWQLGPKQLGQEIRLRMFREALQRTRESGLTMTLWIPDSFPPAIIETLMQHSRQWKDVNLLFCSSHQWTQLILNSPSLQFPSLRSLSLCYKKYTDDLTTTLGMFKNAPNLRSLEFDVRMHSFDMGMIPFPWSQITRLTMSFAMFSNLELIVSLLRLCPSLEELTEMTLLHRDPEVATIAPLTLSKLRSLSLGYSHLLLGYLICPVLEHLSFTMPHADYPSSNLTISQFFARSRSQLQSLKLKLQWHTLDPNQLFSCIPQLRKLVLLLADSENDRDPARFLKGLSGERGVMLPNLSVLELSATNIFTDDIRLERRDELLVRIIDRRWNVPRDSQLTRLSQVRIRTWNPIIGLGGHAPVPVALSCVDRLKLFKAEGLDISVIVSIDIEDAPSEERVLL</sequence>
<dbReference type="PANTHER" id="PTHR38926:SF72">
    <property type="entry name" value="IM:7136021-RELATED"/>
    <property type="match status" value="1"/>
</dbReference>
<keyword evidence="2" id="KW-1185">Reference proteome</keyword>
<comment type="caution">
    <text evidence="1">The sequence shown here is derived from an EMBL/GenBank/DDBJ whole genome shotgun (WGS) entry which is preliminary data.</text>
</comment>
<proteinExistence type="predicted"/>
<evidence type="ECO:0000313" key="1">
    <source>
        <dbReference type="EMBL" id="KAK0442227.1"/>
    </source>
</evidence>
<name>A0AA39JHG6_9AGAR</name>
<dbReference type="SUPFAM" id="SSF52047">
    <property type="entry name" value="RNI-like"/>
    <property type="match status" value="1"/>
</dbReference>
<dbReference type="PANTHER" id="PTHR38926">
    <property type="entry name" value="F-BOX DOMAIN CONTAINING PROTEIN, EXPRESSED"/>
    <property type="match status" value="1"/>
</dbReference>